<gene>
    <name evidence="2" type="ORF">FHR98_000631</name>
</gene>
<proteinExistence type="predicted"/>
<feature type="transmembrane region" description="Helical" evidence="1">
    <location>
        <begin position="76"/>
        <end position="97"/>
    </location>
</feature>
<evidence type="ECO:0008006" key="4">
    <source>
        <dbReference type="Google" id="ProtNLM"/>
    </source>
</evidence>
<keyword evidence="3" id="KW-1185">Reference proteome</keyword>
<comment type="caution">
    <text evidence="2">The sequence shown here is derived from an EMBL/GenBank/DDBJ whole genome shotgun (WGS) entry which is preliminary data.</text>
</comment>
<keyword evidence="1" id="KW-0812">Transmembrane</keyword>
<feature type="transmembrane region" description="Helical" evidence="1">
    <location>
        <begin position="12"/>
        <end position="34"/>
    </location>
</feature>
<feature type="transmembrane region" description="Helical" evidence="1">
    <location>
        <begin position="49"/>
        <end position="69"/>
    </location>
</feature>
<keyword evidence="1" id="KW-0472">Membrane</keyword>
<name>A0A839SSQ5_9PROT</name>
<accession>A0A839SSQ5</accession>
<evidence type="ECO:0000313" key="2">
    <source>
        <dbReference type="EMBL" id="MBB3064366.1"/>
    </source>
</evidence>
<organism evidence="2 3">
    <name type="scientific">Limibacillus halophilus</name>
    <dbReference type="NCBI Taxonomy" id="1579333"/>
    <lineage>
        <taxon>Bacteria</taxon>
        <taxon>Pseudomonadati</taxon>
        <taxon>Pseudomonadota</taxon>
        <taxon>Alphaproteobacteria</taxon>
        <taxon>Rhodospirillales</taxon>
        <taxon>Rhodovibrionaceae</taxon>
        <taxon>Limibacillus</taxon>
    </lineage>
</organism>
<keyword evidence="1" id="KW-1133">Transmembrane helix</keyword>
<sequence length="221" mass="24002">MKFLSFKVSRGGLWRFLLLVLIILAMNLMATLIVERLEFEVRPNNEDMVHQMIMFSAAVYAGLIAIPFVPGVEVGLVLITMLGSGIVLLVYSCTLVGLMLSFLVGRLIPLSAIIKVVQWLRFSRLERLLKRIEPLAGEERLNFLLEKAPGGALPFLLRHRYLALAVAINLPGNFLVGGGGGIALIAGVSRLFTPQGFLLTIALAVAPVPLAIALFGKDLLG</sequence>
<evidence type="ECO:0000256" key="1">
    <source>
        <dbReference type="SAM" id="Phobius"/>
    </source>
</evidence>
<feature type="transmembrane region" description="Helical" evidence="1">
    <location>
        <begin position="197"/>
        <end position="216"/>
    </location>
</feature>
<dbReference type="AlphaFoldDB" id="A0A839SSQ5"/>
<reference evidence="2 3" key="1">
    <citation type="submission" date="2020-08" db="EMBL/GenBank/DDBJ databases">
        <title>Genomic Encyclopedia of Type Strains, Phase III (KMG-III): the genomes of soil and plant-associated and newly described type strains.</title>
        <authorList>
            <person name="Whitman W."/>
        </authorList>
    </citation>
    <scope>NUCLEOTIDE SEQUENCE [LARGE SCALE GENOMIC DNA]</scope>
    <source>
        <strain evidence="2 3">CECT 8803</strain>
    </source>
</reference>
<dbReference type="RefSeq" id="WP_183415156.1">
    <property type="nucleotide sequence ID" value="NZ_JACHXA010000001.1"/>
</dbReference>
<protein>
    <recommendedName>
        <fullName evidence="4">TVP38/TMEM64 family membrane protein</fullName>
    </recommendedName>
</protein>
<evidence type="ECO:0000313" key="3">
    <source>
        <dbReference type="Proteomes" id="UP000581135"/>
    </source>
</evidence>
<feature type="transmembrane region" description="Helical" evidence="1">
    <location>
        <begin position="161"/>
        <end position="185"/>
    </location>
</feature>
<dbReference type="Proteomes" id="UP000581135">
    <property type="component" value="Unassembled WGS sequence"/>
</dbReference>
<dbReference type="EMBL" id="JACHXA010000001">
    <property type="protein sequence ID" value="MBB3064366.1"/>
    <property type="molecule type" value="Genomic_DNA"/>
</dbReference>